<comment type="subcellular location">
    <subcellularLocation>
        <location evidence="1">Endosome membrane</location>
    </subcellularLocation>
</comment>
<keyword evidence="9" id="KW-1185">Reference proteome</keyword>
<dbReference type="GO" id="GO:0005771">
    <property type="term" value="C:multivesicular body"/>
    <property type="evidence" value="ECO:0007669"/>
    <property type="project" value="TreeGrafter"/>
</dbReference>
<dbReference type="OMA" id="RAKQPAM"/>
<accession>G8YLL9</accession>
<gene>
    <name evidence="8" type="primary">Piso0_001747</name>
    <name evidence="8" type="ORF">GNLVRS01_PISO0F13183g</name>
</gene>
<dbReference type="GO" id="GO:0015031">
    <property type="term" value="P:protein transport"/>
    <property type="evidence" value="ECO:0007669"/>
    <property type="project" value="UniProtKB-KW"/>
</dbReference>
<feature type="region of interest" description="Disordered" evidence="7">
    <location>
        <begin position="197"/>
        <end position="268"/>
    </location>
</feature>
<organism evidence="8 9">
    <name type="scientific">Pichia sorbitophila (strain ATCC MYA-4447 / BCRC 22081 / CBS 7064 / NBRC 10061 / NRRL Y-12695)</name>
    <name type="common">Hybrid yeast</name>
    <dbReference type="NCBI Taxonomy" id="559304"/>
    <lineage>
        <taxon>Eukaryota</taxon>
        <taxon>Fungi</taxon>
        <taxon>Dikarya</taxon>
        <taxon>Ascomycota</taxon>
        <taxon>Saccharomycotina</taxon>
        <taxon>Pichiomycetes</taxon>
        <taxon>Debaryomycetaceae</taxon>
        <taxon>Millerozyma</taxon>
    </lineage>
</organism>
<evidence type="ECO:0000256" key="2">
    <source>
        <dbReference type="ARBA" id="ARBA00006190"/>
    </source>
</evidence>
<evidence type="ECO:0000313" key="9">
    <source>
        <dbReference type="Proteomes" id="UP000005222"/>
    </source>
</evidence>
<feature type="compositionally biased region" description="Acidic residues" evidence="7">
    <location>
        <begin position="207"/>
        <end position="216"/>
    </location>
</feature>
<evidence type="ECO:0000256" key="5">
    <source>
        <dbReference type="ARBA" id="ARBA00022927"/>
    </source>
</evidence>
<keyword evidence="6" id="KW-0472">Membrane</keyword>
<keyword evidence="3" id="KW-0813">Transport</keyword>
<dbReference type="GO" id="GO:0006900">
    <property type="term" value="P:vesicle budding from membrane"/>
    <property type="evidence" value="ECO:0007669"/>
    <property type="project" value="TreeGrafter"/>
</dbReference>
<dbReference type="PANTHER" id="PTHR22761">
    <property type="entry name" value="CHARGED MULTIVESICULAR BODY PROTEIN"/>
    <property type="match status" value="1"/>
</dbReference>
<evidence type="ECO:0000256" key="6">
    <source>
        <dbReference type="ARBA" id="ARBA00023136"/>
    </source>
</evidence>
<evidence type="ECO:0000256" key="1">
    <source>
        <dbReference type="ARBA" id="ARBA00004608"/>
    </source>
</evidence>
<dbReference type="FunCoup" id="G8YLL9">
    <property type="interactions" value="859"/>
</dbReference>
<evidence type="ECO:0000256" key="7">
    <source>
        <dbReference type="SAM" id="MobiDB-lite"/>
    </source>
</evidence>
<dbReference type="AlphaFoldDB" id="G8YLL9"/>
<keyword evidence="5" id="KW-0653">Protein transport</keyword>
<dbReference type="OrthoDB" id="441172at2759"/>
<dbReference type="eggNOG" id="KOG2910">
    <property type="taxonomic scope" value="Eukaryota"/>
</dbReference>
<dbReference type="EMBL" id="FO082054">
    <property type="protein sequence ID" value="CCE88953.1"/>
    <property type="molecule type" value="Genomic_DNA"/>
</dbReference>
<proteinExistence type="inferred from homology"/>
<evidence type="ECO:0000313" key="8">
    <source>
        <dbReference type="EMBL" id="CCE88953.1"/>
    </source>
</evidence>
<evidence type="ECO:0000256" key="3">
    <source>
        <dbReference type="ARBA" id="ARBA00022448"/>
    </source>
</evidence>
<sequence>MLCRVGFATFDATLIVTQKRSICIRRPYTSVGDQVLLEGLSLILLGRTSGKEINFRMGQQTSAPKLTAQDRAIFQLKQQRDKLKIYQRKLSGIVERQNKLAMESIKKQELERARFYLRSKKQQQNTINKTYDSLENLEKLISTIEFKLIEKDVMYGLQQGNEVLKRLNKEMSVEKMDKLLDECEEEKIKVEDISDMLGMGSGLSRSEEDEVEEEMLALEQEAGIQDNKQAESKVSFPDAPSKVPETEEREEELEEETPRLTSNNPLPA</sequence>
<evidence type="ECO:0000256" key="4">
    <source>
        <dbReference type="ARBA" id="ARBA00022753"/>
    </source>
</evidence>
<dbReference type="Gene3D" id="6.10.140.1230">
    <property type="match status" value="1"/>
</dbReference>
<dbReference type="STRING" id="559304.G8YLL9"/>
<comment type="similarity">
    <text evidence="2">Belongs to the SNF7 family.</text>
</comment>
<dbReference type="Proteomes" id="UP000005222">
    <property type="component" value="Chromosome F"/>
</dbReference>
<name>G8YLL9_PICSO</name>
<protein>
    <submittedName>
        <fullName evidence="8">Piso0_001747 protein</fullName>
    </submittedName>
</protein>
<dbReference type="HOGENOM" id="CLU_086201_0_0_1"/>
<dbReference type="PANTHER" id="PTHR22761:SF5">
    <property type="entry name" value="CHARGED MULTIVESICULAR BODY PROTEIN 6"/>
    <property type="match status" value="1"/>
</dbReference>
<dbReference type="Pfam" id="PF03357">
    <property type="entry name" value="Snf7"/>
    <property type="match status" value="1"/>
</dbReference>
<keyword evidence="4" id="KW-0967">Endosome</keyword>
<reference evidence="8 9" key="1">
    <citation type="journal article" date="2012" name="G3 (Bethesda)">
        <title>Pichia sorbitophila, an interspecies yeast hybrid reveals early steps of genome resolution following polyploidization.</title>
        <authorList>
            <person name="Leh Louis V."/>
            <person name="Despons L."/>
            <person name="Friedrich A."/>
            <person name="Martin T."/>
            <person name="Durrens P."/>
            <person name="Casaregola S."/>
            <person name="Neuveglise C."/>
            <person name="Fairhead C."/>
            <person name="Marck C."/>
            <person name="Cruz J.A."/>
            <person name="Straub M.L."/>
            <person name="Kugler V."/>
            <person name="Sacerdot C."/>
            <person name="Uzunov Z."/>
            <person name="Thierry A."/>
            <person name="Weiss S."/>
            <person name="Bleykasten C."/>
            <person name="De Montigny J."/>
            <person name="Jacques N."/>
            <person name="Jung P."/>
            <person name="Lemaire M."/>
            <person name="Mallet S."/>
            <person name="Morel G."/>
            <person name="Richard G.F."/>
            <person name="Sarkar A."/>
            <person name="Savel G."/>
            <person name="Schacherer J."/>
            <person name="Seret M.L."/>
            <person name="Talla E."/>
            <person name="Samson G."/>
            <person name="Jubin C."/>
            <person name="Poulain J."/>
            <person name="Vacherie B."/>
            <person name="Barbe V."/>
            <person name="Pelletier E."/>
            <person name="Sherman D.J."/>
            <person name="Westhof E."/>
            <person name="Weissenbach J."/>
            <person name="Baret P.V."/>
            <person name="Wincker P."/>
            <person name="Gaillardin C."/>
            <person name="Dujon B."/>
            <person name="Souciet J.L."/>
        </authorList>
    </citation>
    <scope>NUCLEOTIDE SEQUENCE [LARGE SCALE GENOMIC DNA]</scope>
    <source>
        <strain evidence="9">ATCC MYA-4447 / BCRC 22081 / CBS 7064 / NBRC 10061 / NRRL Y-12695</strain>
    </source>
</reference>
<dbReference type="GO" id="GO:0032511">
    <property type="term" value="P:late endosome to vacuole transport via multivesicular body sorting pathway"/>
    <property type="evidence" value="ECO:0007669"/>
    <property type="project" value="TreeGrafter"/>
</dbReference>
<dbReference type="InterPro" id="IPR005024">
    <property type="entry name" value="Snf7_fam"/>
</dbReference>
<dbReference type="GO" id="GO:0000815">
    <property type="term" value="C:ESCRT III complex"/>
    <property type="evidence" value="ECO:0007669"/>
    <property type="project" value="TreeGrafter"/>
</dbReference>
<dbReference type="InParanoid" id="G8YLL9"/>